<evidence type="ECO:0000313" key="1">
    <source>
        <dbReference type="EMBL" id="SMD34691.1"/>
    </source>
</evidence>
<evidence type="ECO:0000313" key="2">
    <source>
        <dbReference type="Proteomes" id="UP000192472"/>
    </source>
</evidence>
<dbReference type="EMBL" id="FWYF01000002">
    <property type="protein sequence ID" value="SMD34691.1"/>
    <property type="molecule type" value="Genomic_DNA"/>
</dbReference>
<reference evidence="1 2" key="1">
    <citation type="submission" date="2017-04" db="EMBL/GenBank/DDBJ databases">
        <authorList>
            <person name="Afonso C.L."/>
            <person name="Miller P.J."/>
            <person name="Scott M.A."/>
            <person name="Spackman E."/>
            <person name="Goraichik I."/>
            <person name="Dimitrov K.M."/>
            <person name="Suarez D.L."/>
            <person name="Swayne D.E."/>
        </authorList>
    </citation>
    <scope>NUCLEOTIDE SEQUENCE [LARGE SCALE GENOMIC DNA]</scope>
    <source>
        <strain evidence="1 2">DSM 26133</strain>
    </source>
</reference>
<dbReference type="Proteomes" id="UP000192472">
    <property type="component" value="Unassembled WGS sequence"/>
</dbReference>
<organism evidence="1 2">
    <name type="scientific">Reichenbachiella faecimaris</name>
    <dbReference type="NCBI Taxonomy" id="692418"/>
    <lineage>
        <taxon>Bacteria</taxon>
        <taxon>Pseudomonadati</taxon>
        <taxon>Bacteroidota</taxon>
        <taxon>Cytophagia</taxon>
        <taxon>Cytophagales</taxon>
        <taxon>Reichenbachiellaceae</taxon>
        <taxon>Reichenbachiella</taxon>
    </lineage>
</organism>
<name>A0A1W2GDL6_REIFA</name>
<protein>
    <submittedName>
        <fullName evidence="1">Uncharacterized protein</fullName>
    </submittedName>
</protein>
<sequence>MKPIYVILFLLCTCQPKDKQAVTTTAEPTPSDTLVLRFDVNQELAGSAYREKATGYLLVVDGDSTLFFPAFTKAKNEGRVNLILGLHPSLTFGEQMQLLQAILPYAAKDYSFDSLSSIYIGRLVQTGDLAIQITNEYLEAFGGYGSTATTEYDTIASFLATSKLGRDFNKLFAPYHMTVAGTSVEKVFYTELHKSIKIDSVLHNQFPEKVLDAMTWVKLERH</sequence>
<dbReference type="STRING" id="692418.SAMN04488029_2140"/>
<accession>A0A1W2GDL6</accession>
<proteinExistence type="predicted"/>
<dbReference type="AlphaFoldDB" id="A0A1W2GDL6"/>
<gene>
    <name evidence="1" type="ORF">SAMN04488029_2140</name>
</gene>
<keyword evidence="2" id="KW-1185">Reference proteome</keyword>